<comment type="subcellular location">
    <subcellularLocation>
        <location evidence="2">Cell membrane</location>
        <topology evidence="2">Multi-pass membrane protein</topology>
    </subcellularLocation>
</comment>
<keyword evidence="4" id="KW-1003">Cell membrane</keyword>
<evidence type="ECO:0000313" key="17">
    <source>
        <dbReference type="Proteomes" id="UP000264002"/>
    </source>
</evidence>
<keyword evidence="8" id="KW-0547">Nucleotide-binding</keyword>
<keyword evidence="12" id="KW-0902">Two-component regulatory system</keyword>
<keyword evidence="5" id="KW-0597">Phosphoprotein</keyword>
<keyword evidence="7 14" id="KW-0812">Transmembrane</keyword>
<dbReference type="Proteomes" id="UP000264002">
    <property type="component" value="Unassembled WGS sequence"/>
</dbReference>
<evidence type="ECO:0000256" key="10">
    <source>
        <dbReference type="ARBA" id="ARBA00022840"/>
    </source>
</evidence>
<dbReference type="GO" id="GO:0005886">
    <property type="term" value="C:plasma membrane"/>
    <property type="evidence" value="ECO:0007669"/>
    <property type="project" value="UniProtKB-SubCell"/>
</dbReference>
<dbReference type="GO" id="GO:0005524">
    <property type="term" value="F:ATP binding"/>
    <property type="evidence" value="ECO:0007669"/>
    <property type="project" value="UniProtKB-KW"/>
</dbReference>
<evidence type="ECO:0000256" key="7">
    <source>
        <dbReference type="ARBA" id="ARBA00022692"/>
    </source>
</evidence>
<dbReference type="SMART" id="SM00388">
    <property type="entry name" value="HisKA"/>
    <property type="match status" value="1"/>
</dbReference>
<dbReference type="InterPro" id="IPR036097">
    <property type="entry name" value="HisK_dim/P_sf"/>
</dbReference>
<keyword evidence="9 16" id="KW-0418">Kinase</keyword>
<evidence type="ECO:0000256" key="8">
    <source>
        <dbReference type="ARBA" id="ARBA00022741"/>
    </source>
</evidence>
<dbReference type="InterPro" id="IPR003661">
    <property type="entry name" value="HisK_dim/P_dom"/>
</dbReference>
<dbReference type="PANTHER" id="PTHR45528:SF1">
    <property type="entry name" value="SENSOR HISTIDINE KINASE CPXA"/>
    <property type="match status" value="1"/>
</dbReference>
<evidence type="ECO:0000259" key="15">
    <source>
        <dbReference type="PROSITE" id="PS50109"/>
    </source>
</evidence>
<comment type="catalytic activity">
    <reaction evidence="1">
        <text>ATP + protein L-histidine = ADP + protein N-phospho-L-histidine.</text>
        <dbReference type="EC" id="2.7.13.3"/>
    </reaction>
</comment>
<feature type="domain" description="Histidine kinase" evidence="15">
    <location>
        <begin position="304"/>
        <end position="498"/>
    </location>
</feature>
<dbReference type="InterPro" id="IPR005467">
    <property type="entry name" value="His_kinase_dom"/>
</dbReference>
<dbReference type="AlphaFoldDB" id="A0A372MGX1"/>
<proteinExistence type="predicted"/>
<organism evidence="16 17">
    <name type="scientific">Sphaerochaeta halotolerans</name>
    <dbReference type="NCBI Taxonomy" id="2293840"/>
    <lineage>
        <taxon>Bacteria</taxon>
        <taxon>Pseudomonadati</taxon>
        <taxon>Spirochaetota</taxon>
        <taxon>Spirochaetia</taxon>
        <taxon>Spirochaetales</taxon>
        <taxon>Sphaerochaetaceae</taxon>
        <taxon>Sphaerochaeta</taxon>
    </lineage>
</organism>
<dbReference type="CDD" id="cd00082">
    <property type="entry name" value="HisKA"/>
    <property type="match status" value="1"/>
</dbReference>
<dbReference type="Pfam" id="PF02518">
    <property type="entry name" value="HATPase_c"/>
    <property type="match status" value="1"/>
</dbReference>
<dbReference type="SUPFAM" id="SSF47384">
    <property type="entry name" value="Homodimeric domain of signal transducing histidine kinase"/>
    <property type="match status" value="1"/>
</dbReference>
<dbReference type="Pfam" id="PF00512">
    <property type="entry name" value="HisKA"/>
    <property type="match status" value="1"/>
</dbReference>
<sequence length="498" mass="54947">MRRQFVRLFLGFVLVVAVVVGIQATVFMVSIHRQRLNWTESVFQDYLAALSENLSAGLDGRSYSLMSLEELLLRSADDRVSGLYIRNPDGTVAIAYGMTSGGASLPVPHSDEYEGMGPMMSSPSMQRTHRQISEQGFSANEMHSAVYEVHIEKDADTASLSVNQQAESQKHTILLPPQVKATDIAGSLVISYNGEVLALVDVLTFTPFTYKNTGYLFRGLLFPIFWAMPIAFVIALMMAASISKRSERYTQGIQRALEQLSSGENGVDLPKTSIDEQRVINDSIKMLDEHLDQHKRSRQAWLRSISHDLNTPVASMKLLLDGIADGVFPSDEKTLMAIKRENDALSARIAQVVLYSNLQSPDMKVNKEEIDIPSFIQQVFSSLTKEERDRIYLDAGEASLLGDKDLLSYAARAMLSNALQAGEGTVGWSIGKNTMMFTNTGTLPEGVDFFEPWSKGDASRGTSGSGLGLPITAQIMYLHNGDATISQREGEVVVNLRW</sequence>
<evidence type="ECO:0000256" key="12">
    <source>
        <dbReference type="ARBA" id="ARBA00023012"/>
    </source>
</evidence>
<dbReference type="InterPro" id="IPR050398">
    <property type="entry name" value="HssS/ArlS-like"/>
</dbReference>
<evidence type="ECO:0000256" key="4">
    <source>
        <dbReference type="ARBA" id="ARBA00022475"/>
    </source>
</evidence>
<dbReference type="SUPFAM" id="SSF55874">
    <property type="entry name" value="ATPase domain of HSP90 chaperone/DNA topoisomerase II/histidine kinase"/>
    <property type="match status" value="1"/>
</dbReference>
<dbReference type="InterPro" id="IPR036890">
    <property type="entry name" value="HATPase_C_sf"/>
</dbReference>
<evidence type="ECO:0000256" key="1">
    <source>
        <dbReference type="ARBA" id="ARBA00000085"/>
    </source>
</evidence>
<evidence type="ECO:0000256" key="5">
    <source>
        <dbReference type="ARBA" id="ARBA00022553"/>
    </source>
</evidence>
<dbReference type="EMBL" id="QUWK01000006">
    <property type="protein sequence ID" value="RFU95025.1"/>
    <property type="molecule type" value="Genomic_DNA"/>
</dbReference>
<evidence type="ECO:0000256" key="2">
    <source>
        <dbReference type="ARBA" id="ARBA00004651"/>
    </source>
</evidence>
<dbReference type="GO" id="GO:0000155">
    <property type="term" value="F:phosphorelay sensor kinase activity"/>
    <property type="evidence" value="ECO:0007669"/>
    <property type="project" value="InterPro"/>
</dbReference>
<accession>A0A372MGX1</accession>
<keyword evidence="17" id="KW-1185">Reference proteome</keyword>
<keyword evidence="11 14" id="KW-1133">Transmembrane helix</keyword>
<name>A0A372MGX1_9SPIR</name>
<dbReference type="PANTHER" id="PTHR45528">
    <property type="entry name" value="SENSOR HISTIDINE KINASE CPXA"/>
    <property type="match status" value="1"/>
</dbReference>
<reference evidence="17" key="1">
    <citation type="submission" date="2018-08" db="EMBL/GenBank/DDBJ databases">
        <authorList>
            <person name="Grouzdev D.S."/>
            <person name="Krutkina M.S."/>
        </authorList>
    </citation>
    <scope>NUCLEOTIDE SEQUENCE [LARGE SCALE GENOMIC DNA]</scope>
    <source>
        <strain evidence="17">4-11</strain>
    </source>
</reference>
<evidence type="ECO:0000256" key="9">
    <source>
        <dbReference type="ARBA" id="ARBA00022777"/>
    </source>
</evidence>
<dbReference type="RefSeq" id="WP_117330286.1">
    <property type="nucleotide sequence ID" value="NZ_QUWK01000006.1"/>
</dbReference>
<reference evidence="16 17" key="2">
    <citation type="submission" date="2018-09" db="EMBL/GenBank/DDBJ databases">
        <title>Genome of Sphaerochaeta halotolerans strain 4-11.</title>
        <authorList>
            <person name="Nazina T.N."/>
            <person name="Sokolova D.S."/>
        </authorList>
    </citation>
    <scope>NUCLEOTIDE SEQUENCE [LARGE SCALE GENOMIC DNA]</scope>
    <source>
        <strain evidence="16 17">4-11</strain>
    </source>
</reference>
<evidence type="ECO:0000256" key="3">
    <source>
        <dbReference type="ARBA" id="ARBA00012438"/>
    </source>
</evidence>
<keyword evidence="6" id="KW-0808">Transferase</keyword>
<dbReference type="Gene3D" id="3.30.565.10">
    <property type="entry name" value="Histidine kinase-like ATPase, C-terminal domain"/>
    <property type="match status" value="1"/>
</dbReference>
<gene>
    <name evidence="16" type="ORF">DYP60_07345</name>
</gene>
<keyword evidence="13 14" id="KW-0472">Membrane</keyword>
<dbReference type="Gene3D" id="1.10.287.130">
    <property type="match status" value="1"/>
</dbReference>
<keyword evidence="10" id="KW-0067">ATP-binding</keyword>
<evidence type="ECO:0000256" key="13">
    <source>
        <dbReference type="ARBA" id="ARBA00023136"/>
    </source>
</evidence>
<dbReference type="PROSITE" id="PS50109">
    <property type="entry name" value="HIS_KIN"/>
    <property type="match status" value="1"/>
</dbReference>
<comment type="caution">
    <text evidence="16">The sequence shown here is derived from an EMBL/GenBank/DDBJ whole genome shotgun (WGS) entry which is preliminary data.</text>
</comment>
<evidence type="ECO:0000256" key="11">
    <source>
        <dbReference type="ARBA" id="ARBA00022989"/>
    </source>
</evidence>
<evidence type="ECO:0000256" key="6">
    <source>
        <dbReference type="ARBA" id="ARBA00022679"/>
    </source>
</evidence>
<protein>
    <recommendedName>
        <fullName evidence="3">histidine kinase</fullName>
        <ecNumber evidence="3">2.7.13.3</ecNumber>
    </recommendedName>
</protein>
<feature type="transmembrane region" description="Helical" evidence="14">
    <location>
        <begin position="215"/>
        <end position="239"/>
    </location>
</feature>
<dbReference type="InterPro" id="IPR003594">
    <property type="entry name" value="HATPase_dom"/>
</dbReference>
<dbReference type="EC" id="2.7.13.3" evidence="3"/>
<evidence type="ECO:0000313" key="16">
    <source>
        <dbReference type="EMBL" id="RFU95025.1"/>
    </source>
</evidence>
<evidence type="ECO:0000256" key="14">
    <source>
        <dbReference type="SAM" id="Phobius"/>
    </source>
</evidence>